<dbReference type="Proteomes" id="UP000198921">
    <property type="component" value="Unassembled WGS sequence"/>
</dbReference>
<evidence type="ECO:0000256" key="8">
    <source>
        <dbReference type="RuleBase" id="RU004135"/>
    </source>
</evidence>
<dbReference type="Gene3D" id="3.40.1190.10">
    <property type="entry name" value="Mur-like, catalytic domain"/>
    <property type="match status" value="1"/>
</dbReference>
<sequence length="533" mass="54957">MASLPDRCRPRSGRRACWSGSTLGAVRLPWIPWSEVERRARTVPGGPVTRSGGADELTVRGLVTDSRRVVPGSLFACVRGATSDGHRHVPAAAAAGAAALLVDRPVDSRLPQLCVPTVRAQLGPLGALLAGDPARALRLVGVTGSNGKTTTSALVRGVLEAGGDCTGVVGTLGAQVAGTSWGTALTTPEAPELHELLAAMVESGAQRAVVEASSIALDVGRMDGLAFQVSVFTGFEEDHLDHHGTLEQYWASKARLFEAGRTGAGVVVTDDLWGRRLADQAVVPVTRVGSGADADVRVLGWRTGAAGTEVLLADDTGGHRVSSPLVGRVHVTNLAAAWATGRVLGVPPDRIAAGLAAVAPPLGRNTVLGGRGRPVVVVDYAHTPGALAAAVDTARDLTGSGGRVHLVLGARGRRDRHKRQGLGESARAADRVWLTNEGSHGEDPAAIRAELRVGLLGSTAPVRTVPDRRQAITAAVGAAGPADVVLVVGRGHETRLLDTTDPRDAVHLDDAEVAATALATLHADDEDLHGRAC</sequence>
<dbReference type="InterPro" id="IPR013221">
    <property type="entry name" value="Mur_ligase_cen"/>
</dbReference>
<dbReference type="SUPFAM" id="SSF63418">
    <property type="entry name" value="MurE/MurF N-terminal domain"/>
    <property type="match status" value="1"/>
</dbReference>
<gene>
    <name evidence="7" type="primary">murE</name>
    <name evidence="12" type="ORF">SAMN05660209_02002</name>
</gene>
<evidence type="ECO:0000256" key="5">
    <source>
        <dbReference type="ARBA" id="ARBA00023306"/>
    </source>
</evidence>
<comment type="pathway">
    <text evidence="7 8">Cell wall biogenesis; peptidoglycan biosynthesis.</text>
</comment>
<dbReference type="GO" id="GO:0000287">
    <property type="term" value="F:magnesium ion binding"/>
    <property type="evidence" value="ECO:0007669"/>
    <property type="project" value="UniProtKB-UniRule"/>
</dbReference>
<evidence type="ECO:0000259" key="11">
    <source>
        <dbReference type="Pfam" id="PF08245"/>
    </source>
</evidence>
<dbReference type="GO" id="GO:0071555">
    <property type="term" value="P:cell wall organization"/>
    <property type="evidence" value="ECO:0007669"/>
    <property type="project" value="UniProtKB-KW"/>
</dbReference>
<keyword evidence="7" id="KW-0963">Cytoplasm</keyword>
<evidence type="ECO:0000256" key="1">
    <source>
        <dbReference type="ARBA" id="ARBA00005898"/>
    </source>
</evidence>
<comment type="function">
    <text evidence="7">Catalyzes the addition of an amino acid to the nucleotide precursor UDP-N-acetylmuramoyl-L-alanyl-D-glutamate (UMAG) in the biosynthesis of bacterial cell-wall peptidoglycan.</text>
</comment>
<dbReference type="GO" id="GO:0016881">
    <property type="term" value="F:acid-amino acid ligase activity"/>
    <property type="evidence" value="ECO:0007669"/>
    <property type="project" value="UniProtKB-UniRule"/>
</dbReference>
<dbReference type="STRING" id="1137993.SAMN05660209_02002"/>
<keyword evidence="7" id="KW-0067">ATP-binding</keyword>
<dbReference type="InterPro" id="IPR005761">
    <property type="entry name" value="UDP-N-AcMur-Glu-dNH2Pim_ligase"/>
</dbReference>
<comment type="cofactor">
    <cofactor evidence="7">
        <name>Mg(2+)</name>
        <dbReference type="ChEBI" id="CHEBI:18420"/>
    </cofactor>
</comment>
<dbReference type="InterPro" id="IPR004101">
    <property type="entry name" value="Mur_ligase_C"/>
</dbReference>
<dbReference type="Pfam" id="PF08245">
    <property type="entry name" value="Mur_ligase_M"/>
    <property type="match status" value="1"/>
</dbReference>
<comment type="PTM">
    <text evidence="7">Carboxylation is probably crucial for Mg(2+) binding and, consequently, for the gamma-phosphate positioning of ATP.</text>
</comment>
<evidence type="ECO:0000259" key="9">
    <source>
        <dbReference type="Pfam" id="PF01225"/>
    </source>
</evidence>
<name>A0A1H3GVF3_9ACTN</name>
<dbReference type="HAMAP" id="MF_00208">
    <property type="entry name" value="MurE"/>
    <property type="match status" value="1"/>
</dbReference>
<dbReference type="EC" id="6.3.2.-" evidence="7"/>
<keyword evidence="7 12" id="KW-0436">Ligase</keyword>
<dbReference type="GO" id="GO:0051301">
    <property type="term" value="P:cell division"/>
    <property type="evidence" value="ECO:0007669"/>
    <property type="project" value="UniProtKB-KW"/>
</dbReference>
<dbReference type="InterPro" id="IPR036565">
    <property type="entry name" value="Mur-like_cat_sf"/>
</dbReference>
<feature type="domain" description="Mur ligase central" evidence="11">
    <location>
        <begin position="142"/>
        <end position="340"/>
    </location>
</feature>
<dbReference type="Gene3D" id="3.90.190.20">
    <property type="entry name" value="Mur ligase, C-terminal domain"/>
    <property type="match status" value="1"/>
</dbReference>
<reference evidence="13" key="1">
    <citation type="submission" date="2016-10" db="EMBL/GenBank/DDBJ databases">
        <authorList>
            <person name="Varghese N."/>
            <person name="Submissions S."/>
        </authorList>
    </citation>
    <scope>NUCLEOTIDE SEQUENCE [LARGE SCALE GENOMIC DNA]</scope>
    <source>
        <strain evidence="13">DSM 45422</strain>
    </source>
</reference>
<keyword evidence="6 7" id="KW-0961">Cell wall biogenesis/degradation</keyword>
<keyword evidence="13" id="KW-1185">Reference proteome</keyword>
<dbReference type="SUPFAM" id="SSF53623">
    <property type="entry name" value="MurD-like peptide ligases, catalytic domain"/>
    <property type="match status" value="1"/>
</dbReference>
<dbReference type="Pfam" id="PF01225">
    <property type="entry name" value="Mur_ligase"/>
    <property type="match status" value="1"/>
</dbReference>
<evidence type="ECO:0000256" key="7">
    <source>
        <dbReference type="HAMAP-Rule" id="MF_00208"/>
    </source>
</evidence>
<comment type="subcellular location">
    <subcellularLocation>
        <location evidence="7 8">Cytoplasm</location>
    </subcellularLocation>
</comment>
<feature type="binding site" evidence="7">
    <location>
        <begin position="186"/>
        <end position="187"/>
    </location>
    <ligand>
        <name>UDP-N-acetyl-alpha-D-muramoyl-L-alanyl-D-glutamate</name>
        <dbReference type="ChEBI" id="CHEBI:83900"/>
    </ligand>
</feature>
<comment type="caution">
    <text evidence="7">Lacks conserved residue(s) required for the propagation of feature annotation.</text>
</comment>
<dbReference type="PANTHER" id="PTHR23135">
    <property type="entry name" value="MUR LIGASE FAMILY MEMBER"/>
    <property type="match status" value="1"/>
</dbReference>
<dbReference type="AlphaFoldDB" id="A0A1H3GVF3"/>
<dbReference type="Gene3D" id="3.40.1390.10">
    <property type="entry name" value="MurE/MurF, N-terminal domain"/>
    <property type="match status" value="1"/>
</dbReference>
<keyword evidence="4 7" id="KW-0573">Peptidoglycan synthesis</keyword>
<dbReference type="GO" id="GO:0005737">
    <property type="term" value="C:cytoplasm"/>
    <property type="evidence" value="ECO:0007669"/>
    <property type="project" value="UniProtKB-SubCell"/>
</dbReference>
<dbReference type="EMBL" id="FNOT01000004">
    <property type="protein sequence ID" value="SDY06319.1"/>
    <property type="molecule type" value="Genomic_DNA"/>
</dbReference>
<dbReference type="NCBIfam" id="TIGR01085">
    <property type="entry name" value="murE"/>
    <property type="match status" value="1"/>
</dbReference>
<keyword evidence="3 7" id="KW-0133">Cell shape</keyword>
<accession>A0A1H3GVF3</accession>
<dbReference type="InterPro" id="IPR035911">
    <property type="entry name" value="MurE/MurF_N"/>
</dbReference>
<dbReference type="InterPro" id="IPR000713">
    <property type="entry name" value="Mur_ligase_N"/>
</dbReference>
<feature type="domain" description="Mur ligase C-terminal" evidence="10">
    <location>
        <begin position="363"/>
        <end position="491"/>
    </location>
</feature>
<comment type="similarity">
    <text evidence="1 7">Belongs to the MurCDEF family. MurE subfamily.</text>
</comment>
<evidence type="ECO:0000313" key="13">
    <source>
        <dbReference type="Proteomes" id="UP000198921"/>
    </source>
</evidence>
<dbReference type="InterPro" id="IPR036615">
    <property type="entry name" value="Mur_ligase_C_dom_sf"/>
</dbReference>
<protein>
    <recommendedName>
        <fullName evidence="7">UDP-N-acetylmuramyl-tripeptide synthetase</fullName>
        <ecNumber evidence="7">6.3.2.-</ecNumber>
    </recommendedName>
    <alternativeName>
        <fullName evidence="7">UDP-MurNAc-tripeptide synthetase</fullName>
    </alternativeName>
</protein>
<keyword evidence="2 7" id="KW-0132">Cell division</keyword>
<feature type="binding site" evidence="7">
    <location>
        <position position="221"/>
    </location>
    <ligand>
        <name>UDP-N-acetyl-alpha-D-muramoyl-L-alanyl-D-glutamate</name>
        <dbReference type="ChEBI" id="CHEBI:83900"/>
    </ligand>
</feature>
<dbReference type="GO" id="GO:0005524">
    <property type="term" value="F:ATP binding"/>
    <property type="evidence" value="ECO:0007669"/>
    <property type="project" value="UniProtKB-UniRule"/>
</dbReference>
<evidence type="ECO:0000256" key="3">
    <source>
        <dbReference type="ARBA" id="ARBA00022960"/>
    </source>
</evidence>
<keyword evidence="7" id="KW-0547">Nucleotide-binding</keyword>
<evidence type="ECO:0000256" key="6">
    <source>
        <dbReference type="ARBA" id="ARBA00023316"/>
    </source>
</evidence>
<evidence type="ECO:0000256" key="4">
    <source>
        <dbReference type="ARBA" id="ARBA00022984"/>
    </source>
</evidence>
<feature type="domain" description="Mur ligase N-terminal catalytic" evidence="9">
    <location>
        <begin position="59"/>
        <end position="106"/>
    </location>
</feature>
<dbReference type="PANTHER" id="PTHR23135:SF4">
    <property type="entry name" value="UDP-N-ACETYLMURAMOYL-L-ALANYL-D-GLUTAMATE--2,6-DIAMINOPIMELATE LIGASE MURE HOMOLOG, CHLOROPLASTIC"/>
    <property type="match status" value="1"/>
</dbReference>
<feature type="binding site" evidence="7">
    <location>
        <position position="66"/>
    </location>
    <ligand>
        <name>UDP-N-acetyl-alpha-D-muramoyl-L-alanyl-D-glutamate</name>
        <dbReference type="ChEBI" id="CHEBI:83900"/>
    </ligand>
</feature>
<dbReference type="Pfam" id="PF02875">
    <property type="entry name" value="Mur_ligase_C"/>
    <property type="match status" value="1"/>
</dbReference>
<dbReference type="GO" id="GO:0008360">
    <property type="term" value="P:regulation of cell shape"/>
    <property type="evidence" value="ECO:0007669"/>
    <property type="project" value="UniProtKB-KW"/>
</dbReference>
<dbReference type="SUPFAM" id="SSF53244">
    <property type="entry name" value="MurD-like peptide ligases, peptide-binding domain"/>
    <property type="match status" value="1"/>
</dbReference>
<dbReference type="GO" id="GO:0009252">
    <property type="term" value="P:peptidoglycan biosynthetic process"/>
    <property type="evidence" value="ECO:0007669"/>
    <property type="project" value="UniProtKB-UniRule"/>
</dbReference>
<keyword evidence="5 7" id="KW-0131">Cell cycle</keyword>
<dbReference type="UniPathway" id="UPA00219"/>
<evidence type="ECO:0000259" key="10">
    <source>
        <dbReference type="Pfam" id="PF02875"/>
    </source>
</evidence>
<keyword evidence="7" id="KW-0460">Magnesium</keyword>
<evidence type="ECO:0000313" key="12">
    <source>
        <dbReference type="EMBL" id="SDY06319.1"/>
    </source>
</evidence>
<organism evidence="12 13">
    <name type="scientific">Geodermatophilus africanus</name>
    <dbReference type="NCBI Taxonomy" id="1137993"/>
    <lineage>
        <taxon>Bacteria</taxon>
        <taxon>Bacillati</taxon>
        <taxon>Actinomycetota</taxon>
        <taxon>Actinomycetes</taxon>
        <taxon>Geodermatophilales</taxon>
        <taxon>Geodermatophilaceae</taxon>
        <taxon>Geodermatophilus</taxon>
    </lineage>
</organism>
<proteinExistence type="inferred from homology"/>
<evidence type="ECO:0000256" key="2">
    <source>
        <dbReference type="ARBA" id="ARBA00022618"/>
    </source>
</evidence>
<feature type="binding site" evidence="7">
    <location>
        <position position="213"/>
    </location>
    <ligand>
        <name>UDP-N-acetyl-alpha-D-muramoyl-L-alanyl-D-glutamate</name>
        <dbReference type="ChEBI" id="CHEBI:83900"/>
    </ligand>
</feature>
<feature type="modified residue" description="N6-carboxylysine" evidence="7">
    <location>
        <position position="253"/>
    </location>
</feature>